<dbReference type="GO" id="GO:0016020">
    <property type="term" value="C:membrane"/>
    <property type="evidence" value="ECO:0007669"/>
    <property type="project" value="UniProtKB-SubCell"/>
</dbReference>
<comment type="catalytic activity">
    <reaction evidence="7">
        <text>L-alpha-aminoacyl-L-lysine(out) = L-alpha-aminoacyl-L-lysine(in)</text>
        <dbReference type="Rhea" id="RHEA:79383"/>
        <dbReference type="ChEBI" id="CHEBI:229966"/>
    </reaction>
</comment>
<comment type="subunit">
    <text evidence="18">Homodimer. Interacts with lysosomal protein GLMP (via lumenal domain); the interaction starts while both proteins are still in the endoplasmic reticulum and is required for stabilization of MFSD1 in lysosomes but has no direct effect on its targeting to lysosomes or transporter activity.</text>
</comment>
<comment type="catalytic activity">
    <reaction evidence="3">
        <text>L-histidyl-glycine(out) = L-histidyl-glycine(in)</text>
        <dbReference type="Rhea" id="RHEA:79395"/>
        <dbReference type="ChEBI" id="CHEBI:229957"/>
    </reaction>
</comment>
<feature type="transmembrane region" description="Helical" evidence="20">
    <location>
        <begin position="128"/>
        <end position="147"/>
    </location>
</feature>
<feature type="transmembrane region" description="Helical" evidence="20">
    <location>
        <begin position="59"/>
        <end position="80"/>
    </location>
</feature>
<comment type="catalytic activity">
    <reaction evidence="14">
        <text>L-lysyl-glycine(out) = L-lysyl-glycine(in)</text>
        <dbReference type="Rhea" id="RHEA:79407"/>
        <dbReference type="ChEBI" id="CHEBI:191202"/>
    </reaction>
</comment>
<comment type="catalytic activity">
    <reaction evidence="12">
        <text>L-histidyl-L-alpha-amino acid(out) = L-histidyl-L-alpha-amino acid(in)</text>
        <dbReference type="Rhea" id="RHEA:79379"/>
        <dbReference type="ChEBI" id="CHEBI:229964"/>
    </reaction>
</comment>
<sequence length="560" mass="60823">MVGSDVDMEKHAAKPEDMSVTIESGSETGRDDAAAGPQGDAEKSLAGATAVNDKPPPPWSWKITAIVLVSLIRFGGSWSNGITGAMKSTMKKQMHINNQRYALLEASEDFMTTLLILATGLLTDRVGGAGALFWGNLVYSLGSILVAGAAQARSFNFMIGGRIVLAIGDISTQIAQYQVFSSWFAPSSGFASTLGLELMISKLGALAGTGSANHIAVVRIPDKNWEREERYGRESIDYANRTGNFAWVFWVAVFINIFTNIVCALYLRFVRASAGKFGNVVDPSTGENLKQKSKKLEAGKIFRLPWSFWSIMIYSLFTTSTAVVFKQNATEMAEQRFKVSAVTAGWYSALLQYAGFFIVPVVGICIDLFGQRVTLMVIGGAGTFIAMALVQWAGAVKGTAAGFGIYAVVSSYSPTVIIDGMRTSLFHQTDFGTAYSLKIMMNNSINIIVRILAGVIQDADHNSYNKVVILYLVLAGCSLFVSLALAMLAYFSVDLGAMQWSRKQRQARAEKLLGMKRAFYETKALRNRIISRTCFGLLICLLLGGWSAYIWGAVTGAKKI</sequence>
<comment type="subcellular location">
    <subcellularLocation>
        <location evidence="1">Membrane</location>
        <topology evidence="1">Multi-pass membrane protein</topology>
    </subcellularLocation>
</comment>
<feature type="compositionally biased region" description="Basic and acidic residues" evidence="19">
    <location>
        <begin position="7"/>
        <end position="17"/>
    </location>
</feature>
<comment type="catalytic activity">
    <reaction evidence="10">
        <text>L-lysyl-L-lysine(out) = L-lysyl-L-lysine(in)</text>
        <dbReference type="Rhea" id="RHEA:79403"/>
        <dbReference type="ChEBI" id="CHEBI:229956"/>
    </reaction>
</comment>
<evidence type="ECO:0000256" key="13">
    <source>
        <dbReference type="ARBA" id="ARBA00044919"/>
    </source>
</evidence>
<comment type="catalytic activity">
    <reaction evidence="5">
        <text>L-alpha-aminoacyl-L-histidine(out) = L-alpha-aminoacyl-L-histidine(in)</text>
        <dbReference type="Rhea" id="RHEA:79375"/>
        <dbReference type="ChEBI" id="CHEBI:229967"/>
    </reaction>
</comment>
<evidence type="ECO:0000256" key="14">
    <source>
        <dbReference type="ARBA" id="ARBA00044924"/>
    </source>
</evidence>
<dbReference type="InterPro" id="IPR036259">
    <property type="entry name" value="MFS_trans_sf"/>
</dbReference>
<keyword evidence="20" id="KW-1133">Transmembrane helix</keyword>
<feature type="transmembrane region" description="Helical" evidence="20">
    <location>
        <begin position="304"/>
        <end position="325"/>
    </location>
</feature>
<gene>
    <name evidence="21" type="ORF">PG999_001892</name>
</gene>
<comment type="catalytic activity">
    <reaction evidence="9">
        <text>L-arginyl-L-alpha-amino acid(out) = L-arginyl-L-alpha-amino acid(in)</text>
        <dbReference type="Rhea" id="RHEA:79371"/>
        <dbReference type="ChEBI" id="CHEBI:84315"/>
    </reaction>
</comment>
<comment type="caution">
    <text evidence="21">The sequence shown here is derived from an EMBL/GenBank/DDBJ whole genome shotgun (WGS) entry which is preliminary data.</text>
</comment>
<evidence type="ECO:0000256" key="8">
    <source>
        <dbReference type="ARBA" id="ARBA00044898"/>
    </source>
</evidence>
<comment type="catalytic activity">
    <reaction evidence="6">
        <text>L-lysyl-L-alpha-amino acid(out) = L-lysyl-L-alpha-amino acid(in)</text>
        <dbReference type="Rhea" id="RHEA:79387"/>
        <dbReference type="ChEBI" id="CHEBI:229965"/>
    </reaction>
</comment>
<comment type="catalytic activity">
    <reaction evidence="13">
        <text>L-alanyl-L-lysine(out) = L-alanyl-L-lysine(in)</text>
        <dbReference type="Rhea" id="RHEA:79415"/>
        <dbReference type="ChEBI" id="CHEBI:192470"/>
    </reaction>
</comment>
<evidence type="ECO:0000256" key="20">
    <source>
        <dbReference type="SAM" id="Phobius"/>
    </source>
</evidence>
<dbReference type="InterPro" id="IPR052187">
    <property type="entry name" value="MFSD1"/>
</dbReference>
<name>A0AAW0R6K3_9PEZI</name>
<evidence type="ECO:0000256" key="5">
    <source>
        <dbReference type="ARBA" id="ARBA00044884"/>
    </source>
</evidence>
<evidence type="ECO:0000256" key="19">
    <source>
        <dbReference type="SAM" id="MobiDB-lite"/>
    </source>
</evidence>
<evidence type="ECO:0000256" key="7">
    <source>
        <dbReference type="ARBA" id="ARBA00044893"/>
    </source>
</evidence>
<feature type="transmembrane region" description="Helical" evidence="20">
    <location>
        <begin position="101"/>
        <end position="122"/>
    </location>
</feature>
<accession>A0AAW0R6K3</accession>
<dbReference type="PANTHER" id="PTHR23512">
    <property type="entry name" value="MAJOR FACILITATOR SUPERFAMILY DOMAIN-CONTAINING PROTEIN 1"/>
    <property type="match status" value="1"/>
</dbReference>
<evidence type="ECO:0000313" key="22">
    <source>
        <dbReference type="Proteomes" id="UP001392437"/>
    </source>
</evidence>
<evidence type="ECO:0000256" key="16">
    <source>
        <dbReference type="ARBA" id="ARBA00045018"/>
    </source>
</evidence>
<proteinExistence type="predicted"/>
<evidence type="ECO:0000256" key="3">
    <source>
        <dbReference type="ARBA" id="ARBA00044878"/>
    </source>
</evidence>
<evidence type="ECO:0000256" key="11">
    <source>
        <dbReference type="ARBA" id="ARBA00044903"/>
    </source>
</evidence>
<comment type="catalytic activity">
    <reaction evidence="4">
        <text>L-alpha-aminoacyl-L-arginine(out) = L-alpha-aminoacyl-L-arginine(in)</text>
        <dbReference type="Rhea" id="RHEA:79367"/>
        <dbReference type="ChEBI" id="CHEBI:229968"/>
    </reaction>
</comment>
<feature type="transmembrane region" description="Helical" evidence="20">
    <location>
        <begin position="373"/>
        <end position="394"/>
    </location>
</feature>
<evidence type="ECO:0000256" key="6">
    <source>
        <dbReference type="ARBA" id="ARBA00044891"/>
    </source>
</evidence>
<comment type="catalytic activity">
    <reaction evidence="11">
        <text>L-arginyl-glycine(out) = L-arginyl-glycine(in)</text>
        <dbReference type="Rhea" id="RHEA:79391"/>
        <dbReference type="ChEBI" id="CHEBI:229955"/>
    </reaction>
</comment>
<evidence type="ECO:0000256" key="4">
    <source>
        <dbReference type="ARBA" id="ARBA00044881"/>
    </source>
</evidence>
<evidence type="ECO:0000256" key="2">
    <source>
        <dbReference type="ARBA" id="ARBA00044876"/>
    </source>
</evidence>
<reference evidence="21 22" key="1">
    <citation type="submission" date="2023-01" db="EMBL/GenBank/DDBJ databases">
        <title>Analysis of 21 Apiospora genomes using comparative genomics revels a genus with tremendous synthesis potential of carbohydrate active enzymes and secondary metabolites.</title>
        <authorList>
            <person name="Sorensen T."/>
        </authorList>
    </citation>
    <scope>NUCLEOTIDE SEQUENCE [LARGE SCALE GENOMIC DNA]</scope>
    <source>
        <strain evidence="21 22">CBS 117206</strain>
    </source>
</reference>
<dbReference type="Proteomes" id="UP001392437">
    <property type="component" value="Unassembled WGS sequence"/>
</dbReference>
<evidence type="ECO:0000256" key="10">
    <source>
        <dbReference type="ARBA" id="ARBA00044900"/>
    </source>
</evidence>
<dbReference type="InterPro" id="IPR011701">
    <property type="entry name" value="MFS"/>
</dbReference>
<protein>
    <recommendedName>
        <fullName evidence="15">Lysosomal dipeptide transporter MFSD1</fullName>
    </recommendedName>
    <alternativeName>
        <fullName evidence="16">Major facilitator superfamily domain-containing protein 1</fullName>
    </alternativeName>
</protein>
<feature type="transmembrane region" description="Helical" evidence="20">
    <location>
        <begin position="533"/>
        <end position="554"/>
    </location>
</feature>
<feature type="transmembrane region" description="Helical" evidence="20">
    <location>
        <begin position="439"/>
        <end position="456"/>
    </location>
</feature>
<evidence type="ECO:0000256" key="18">
    <source>
        <dbReference type="ARBA" id="ARBA00046376"/>
    </source>
</evidence>
<comment type="catalytic activity">
    <reaction evidence="8">
        <text>L-aspartyl-L-lysine(out) = L-aspartyl-L-lysine(in)</text>
        <dbReference type="Rhea" id="RHEA:79411"/>
        <dbReference type="ChEBI" id="CHEBI:229953"/>
    </reaction>
</comment>
<keyword evidence="20" id="KW-0472">Membrane</keyword>
<dbReference type="Gene3D" id="1.20.1250.20">
    <property type="entry name" value="MFS general substrate transporter like domains"/>
    <property type="match status" value="2"/>
</dbReference>
<dbReference type="PANTHER" id="PTHR23512:SF12">
    <property type="entry name" value="TRANSPORTER, PUTATIVE (AFU_ORTHOLOGUE AFUA_4G00260)-RELATED"/>
    <property type="match status" value="1"/>
</dbReference>
<organism evidence="21 22">
    <name type="scientific">Apiospora kogelbergensis</name>
    <dbReference type="NCBI Taxonomy" id="1337665"/>
    <lineage>
        <taxon>Eukaryota</taxon>
        <taxon>Fungi</taxon>
        <taxon>Dikarya</taxon>
        <taxon>Ascomycota</taxon>
        <taxon>Pezizomycotina</taxon>
        <taxon>Sordariomycetes</taxon>
        <taxon>Xylariomycetidae</taxon>
        <taxon>Amphisphaeriales</taxon>
        <taxon>Apiosporaceae</taxon>
        <taxon>Apiospora</taxon>
    </lineage>
</organism>
<evidence type="ECO:0000256" key="9">
    <source>
        <dbReference type="ARBA" id="ARBA00044899"/>
    </source>
</evidence>
<evidence type="ECO:0000313" key="21">
    <source>
        <dbReference type="EMBL" id="KAK8129512.1"/>
    </source>
</evidence>
<evidence type="ECO:0000256" key="1">
    <source>
        <dbReference type="ARBA" id="ARBA00004141"/>
    </source>
</evidence>
<comment type="catalytic activity">
    <reaction evidence="2">
        <text>L-lysyl-L-alanine(out) = L-lysyl-L-alanine(in)</text>
        <dbReference type="Rhea" id="RHEA:79399"/>
        <dbReference type="ChEBI" id="CHEBI:229954"/>
    </reaction>
</comment>
<keyword evidence="20" id="KW-0812">Transmembrane</keyword>
<feature type="transmembrane region" description="Helical" evidence="20">
    <location>
        <begin position="247"/>
        <end position="267"/>
    </location>
</feature>
<evidence type="ECO:0000256" key="12">
    <source>
        <dbReference type="ARBA" id="ARBA00044912"/>
    </source>
</evidence>
<dbReference type="SUPFAM" id="SSF103473">
    <property type="entry name" value="MFS general substrate transporter"/>
    <property type="match status" value="1"/>
</dbReference>
<evidence type="ECO:0000256" key="15">
    <source>
        <dbReference type="ARBA" id="ARBA00044985"/>
    </source>
</evidence>
<dbReference type="EMBL" id="JAQQWP010000002">
    <property type="protein sequence ID" value="KAK8129512.1"/>
    <property type="molecule type" value="Genomic_DNA"/>
</dbReference>
<feature type="transmembrane region" description="Helical" evidence="20">
    <location>
        <begin position="400"/>
        <end position="418"/>
    </location>
</feature>
<feature type="transmembrane region" description="Helical" evidence="20">
    <location>
        <begin position="345"/>
        <end position="366"/>
    </location>
</feature>
<dbReference type="GO" id="GO:0022857">
    <property type="term" value="F:transmembrane transporter activity"/>
    <property type="evidence" value="ECO:0007669"/>
    <property type="project" value="InterPro"/>
</dbReference>
<dbReference type="Pfam" id="PF07690">
    <property type="entry name" value="MFS_1"/>
    <property type="match status" value="1"/>
</dbReference>
<dbReference type="AlphaFoldDB" id="A0AAW0R6K3"/>
<feature type="region of interest" description="Disordered" evidence="19">
    <location>
        <begin position="1"/>
        <end position="53"/>
    </location>
</feature>
<feature type="transmembrane region" description="Helical" evidence="20">
    <location>
        <begin position="468"/>
        <end position="493"/>
    </location>
</feature>
<evidence type="ECO:0000256" key="17">
    <source>
        <dbReference type="ARBA" id="ARBA00045709"/>
    </source>
</evidence>
<keyword evidence="22" id="KW-1185">Reference proteome</keyword>
<comment type="function">
    <text evidence="17">Lysosomal dipeptide uniporter that selectively exports lysine, arginine or histidine-containing dipeptides with a net positive charge from the lysosome lumen into the cytosol. Could play a role in a specific type of protein O-glycosylation indirectly regulating macrophages migration and tissue invasion. Also essential for liver homeostasis.</text>
</comment>